<evidence type="ECO:0000313" key="5">
    <source>
        <dbReference type="Proteomes" id="UP001149090"/>
    </source>
</evidence>
<gene>
    <name evidence="4" type="ORF">M0811_14427</name>
</gene>
<dbReference type="SUPFAM" id="SSF117281">
    <property type="entry name" value="Kelch motif"/>
    <property type="match status" value="1"/>
</dbReference>
<reference evidence="4" key="1">
    <citation type="submission" date="2022-10" db="EMBL/GenBank/DDBJ databases">
        <title>Novel sulphate-reducing endosymbionts in the free-living metamonad Anaeramoeba.</title>
        <authorList>
            <person name="Jerlstrom-Hultqvist J."/>
            <person name="Cepicka I."/>
            <person name="Gallot-Lavallee L."/>
            <person name="Salas-Leiva D."/>
            <person name="Curtis B.A."/>
            <person name="Zahonova K."/>
            <person name="Pipaliya S."/>
            <person name="Dacks J."/>
            <person name="Roger A.J."/>
        </authorList>
    </citation>
    <scope>NUCLEOTIDE SEQUENCE</scope>
    <source>
        <strain evidence="4">BMAN</strain>
    </source>
</reference>
<dbReference type="Gene3D" id="3.30.710.10">
    <property type="entry name" value="Potassium Channel Kv1.1, Chain A"/>
    <property type="match status" value="1"/>
</dbReference>
<keyword evidence="1" id="KW-0880">Kelch repeat</keyword>
<evidence type="ECO:0000259" key="3">
    <source>
        <dbReference type="PROSITE" id="PS50097"/>
    </source>
</evidence>
<organism evidence="4 5">
    <name type="scientific">Anaeramoeba ignava</name>
    <name type="common">Anaerobic marine amoeba</name>
    <dbReference type="NCBI Taxonomy" id="1746090"/>
    <lineage>
        <taxon>Eukaryota</taxon>
        <taxon>Metamonada</taxon>
        <taxon>Anaeramoebidae</taxon>
        <taxon>Anaeramoeba</taxon>
    </lineage>
</organism>
<dbReference type="AlphaFoldDB" id="A0A9Q0RH87"/>
<name>A0A9Q0RH87_ANAIG</name>
<dbReference type="PANTHER" id="PTHR46093">
    <property type="entry name" value="ACYL-COA-BINDING DOMAIN-CONTAINING PROTEIN 5"/>
    <property type="match status" value="1"/>
</dbReference>
<dbReference type="InterPro" id="IPR000210">
    <property type="entry name" value="BTB/POZ_dom"/>
</dbReference>
<dbReference type="InterPro" id="IPR011043">
    <property type="entry name" value="Gal_Oxase/kelch_b-propeller"/>
</dbReference>
<dbReference type="Pfam" id="PF24681">
    <property type="entry name" value="Kelch_KLHDC2_KLHL20_DRC7"/>
    <property type="match status" value="2"/>
</dbReference>
<keyword evidence="5" id="KW-1185">Reference proteome</keyword>
<protein>
    <submittedName>
        <fullName evidence="4">Leucine-zipper-like transcriptional regulator 1</fullName>
    </submittedName>
</protein>
<dbReference type="Proteomes" id="UP001149090">
    <property type="component" value="Unassembled WGS sequence"/>
</dbReference>
<dbReference type="InterPro" id="IPR011333">
    <property type="entry name" value="SKP1/BTB/POZ_sf"/>
</dbReference>
<accession>A0A9Q0RH87</accession>
<dbReference type="EMBL" id="JAPDFW010000027">
    <property type="protein sequence ID" value="KAJ5079558.1"/>
    <property type="molecule type" value="Genomic_DNA"/>
</dbReference>
<keyword evidence="2" id="KW-0677">Repeat</keyword>
<comment type="caution">
    <text evidence="4">The sequence shown here is derived from an EMBL/GenBank/DDBJ whole genome shotgun (WGS) entry which is preliminary data.</text>
</comment>
<dbReference type="PANTHER" id="PTHR46093:SF18">
    <property type="entry name" value="FIBRONECTIN TYPE-III DOMAIN-CONTAINING PROTEIN"/>
    <property type="match status" value="1"/>
</dbReference>
<dbReference type="Pfam" id="PF00651">
    <property type="entry name" value="BTB"/>
    <property type="match status" value="1"/>
</dbReference>
<evidence type="ECO:0000256" key="1">
    <source>
        <dbReference type="ARBA" id="ARBA00022441"/>
    </source>
</evidence>
<dbReference type="InterPro" id="IPR015915">
    <property type="entry name" value="Kelch-typ_b-propeller"/>
</dbReference>
<feature type="domain" description="BTB" evidence="3">
    <location>
        <begin position="446"/>
        <end position="507"/>
    </location>
</feature>
<dbReference type="SUPFAM" id="SSF54695">
    <property type="entry name" value="POZ domain"/>
    <property type="match status" value="1"/>
</dbReference>
<dbReference type="SUPFAM" id="SSF50965">
    <property type="entry name" value="Galactose oxidase, central domain"/>
    <property type="match status" value="1"/>
</dbReference>
<dbReference type="OrthoDB" id="432528at2759"/>
<evidence type="ECO:0000256" key="2">
    <source>
        <dbReference type="ARBA" id="ARBA00022737"/>
    </source>
</evidence>
<dbReference type="Gene3D" id="2.120.10.80">
    <property type="entry name" value="Kelch-type beta propeller"/>
    <property type="match status" value="2"/>
</dbReference>
<dbReference type="PROSITE" id="PS50097">
    <property type="entry name" value="BTB"/>
    <property type="match status" value="1"/>
</dbReference>
<sequence length="529" mass="61535">MQIFSVKFPNQNPLPRSCAKTVYVEPNKMFLFGGICSNQSFNDLYSLDLDTFIWEKINYPSTSQPQKRSGHSLILYKNQLIIFGGISGRNFCNENLIIRDLQNISFEPLGKISSYGLIFSTLVEFEGKLWIFGGDVSHRFTNNLIVYDIDADKVLDIQINGKIPTPRSRHSANIWKQKMWIFGGQQNYLSGPELNDMHSFDFKTFTWEEIIQKGDIPSARRSHFTYCNGDYMFLFAGCDKSRKDFNDFYEFSFATQTWSKIPLFPTSIPFLFKESPFEKQLKLEKAKRVSENDSNFPHGRTACIGQIYQDYLFVGYGEYFDQDWVEFDDFFAIQIQSQLSKNMLNFFNYQEFVDVELGPKNSPFKFGAHSLILQSRLGEKASEFINLCSQIKNYTINEDDVYRFLLTLYSGLHEYDCKNVCDILHILKFNPLEKDFENLLSDRKSSDFQILTEKKTFYVHKTIMSARSLLYRGMFLSVNDTSNSVHDLSGKSDSAIEAVLRYIYTGNFGKISKKLQEELYDCFEYYGLD</sequence>
<dbReference type="CDD" id="cd18186">
    <property type="entry name" value="BTB_POZ_ZBTB_KLHL-like"/>
    <property type="match status" value="1"/>
</dbReference>
<proteinExistence type="predicted"/>
<evidence type="ECO:0000313" key="4">
    <source>
        <dbReference type="EMBL" id="KAJ5079558.1"/>
    </source>
</evidence>